<accession>A0A1F5NV80</accession>
<evidence type="ECO:0000313" key="1">
    <source>
        <dbReference type="EMBL" id="OGE81579.1"/>
    </source>
</evidence>
<proteinExistence type="predicted"/>
<dbReference type="AlphaFoldDB" id="A0A1F5NV80"/>
<dbReference type="EMBL" id="MFEL01000007">
    <property type="protein sequence ID" value="OGE81579.1"/>
    <property type="molecule type" value="Genomic_DNA"/>
</dbReference>
<dbReference type="Proteomes" id="UP000178892">
    <property type="component" value="Unassembled WGS sequence"/>
</dbReference>
<evidence type="ECO:0008006" key="3">
    <source>
        <dbReference type="Google" id="ProtNLM"/>
    </source>
</evidence>
<protein>
    <recommendedName>
        <fullName evidence="3">Serine aminopeptidase S33 domain-containing protein</fullName>
    </recommendedName>
</protein>
<dbReference type="SUPFAM" id="SSF53474">
    <property type="entry name" value="alpha/beta-Hydrolases"/>
    <property type="match status" value="1"/>
</dbReference>
<reference evidence="1 2" key="1">
    <citation type="journal article" date="2016" name="Nat. Commun.">
        <title>Thousands of microbial genomes shed light on interconnected biogeochemical processes in an aquifer system.</title>
        <authorList>
            <person name="Anantharaman K."/>
            <person name="Brown C.T."/>
            <person name="Hug L.A."/>
            <person name="Sharon I."/>
            <person name="Castelle C.J."/>
            <person name="Probst A.J."/>
            <person name="Thomas B.C."/>
            <person name="Singh A."/>
            <person name="Wilkins M.J."/>
            <person name="Karaoz U."/>
            <person name="Brodie E.L."/>
            <person name="Williams K.H."/>
            <person name="Hubbard S.S."/>
            <person name="Banfield J.F."/>
        </authorList>
    </citation>
    <scope>NUCLEOTIDE SEQUENCE [LARGE SCALE GENOMIC DNA]</scope>
</reference>
<evidence type="ECO:0000313" key="2">
    <source>
        <dbReference type="Proteomes" id="UP000178892"/>
    </source>
</evidence>
<comment type="caution">
    <text evidence="1">The sequence shown here is derived from an EMBL/GenBank/DDBJ whole genome shotgun (WGS) entry which is preliminary data.</text>
</comment>
<sequence length="306" mass="34812">MDTQEYICETCGGNHPTDAHQDNLENRPEVSIDRLLSDTPESRPAEQKREFSVEIKGQKFDFLEIQSVESSDTLLIHLPGFGEDAEQYAEPMHVLMEKSYRTVALKRYGEVFSRELLVEALGQVIQSSGKQNTVFHGDSFGAAVVYDLISNPADREFLKRNNVVGAILEAPFLDKNHLKGKARLIPDEVLIRGSMLFDKVRNLRSLTPRQDMVELSPSEKKSIIREALREKKGERKIEVPIHVVFVEDESLSDNEKIMKTLQSQGQEVSSITVMSADDNRHHIADGQYEDMWREEKEAIDVFVKPV</sequence>
<dbReference type="InterPro" id="IPR029058">
    <property type="entry name" value="AB_hydrolase_fold"/>
</dbReference>
<gene>
    <name evidence="1" type="ORF">A2720_00595</name>
</gene>
<dbReference type="Gene3D" id="3.40.50.1820">
    <property type="entry name" value="alpha/beta hydrolase"/>
    <property type="match status" value="1"/>
</dbReference>
<name>A0A1F5NV80_9BACT</name>
<organism evidence="1 2">
    <name type="scientific">Candidatus Doudnabacteria bacterium RIFCSPHIGHO2_01_FULL_46_24</name>
    <dbReference type="NCBI Taxonomy" id="1817825"/>
    <lineage>
        <taxon>Bacteria</taxon>
        <taxon>Candidatus Doudnaibacteriota</taxon>
    </lineage>
</organism>